<gene>
    <name evidence="2" type="ORF">FAZ21_06880</name>
</gene>
<accession>A0A4U0Q3R1</accession>
<feature type="transmembrane region" description="Helical" evidence="1">
    <location>
        <begin position="6"/>
        <end position="25"/>
    </location>
</feature>
<keyword evidence="1" id="KW-0472">Membrane</keyword>
<dbReference type="EMBL" id="SUMF01000004">
    <property type="protein sequence ID" value="TJZ75629.1"/>
    <property type="molecule type" value="Genomic_DNA"/>
</dbReference>
<comment type="caution">
    <text evidence="2">The sequence shown here is derived from an EMBL/GenBank/DDBJ whole genome shotgun (WGS) entry which is preliminary data.</text>
</comment>
<dbReference type="InterPro" id="IPR016768">
    <property type="entry name" value="UCP019883"/>
</dbReference>
<reference evidence="2 3" key="1">
    <citation type="submission" date="2019-04" db="EMBL/GenBank/DDBJ databases">
        <title>Chitiniphilus eburnea sp. nov., a novel chitinolytic bacterium isolated from aquaculture sludge.</title>
        <authorList>
            <person name="Sheng M."/>
        </authorList>
    </citation>
    <scope>NUCLEOTIDE SEQUENCE [LARGE SCALE GENOMIC DNA]</scope>
    <source>
        <strain evidence="2 3">HX-2-15</strain>
    </source>
</reference>
<keyword evidence="1" id="KW-0812">Transmembrane</keyword>
<dbReference type="RefSeq" id="WP_136772541.1">
    <property type="nucleotide sequence ID" value="NZ_CP156074.1"/>
</dbReference>
<keyword evidence="3" id="KW-1185">Reference proteome</keyword>
<feature type="transmembrane region" description="Helical" evidence="1">
    <location>
        <begin position="37"/>
        <end position="57"/>
    </location>
</feature>
<proteinExistence type="predicted"/>
<dbReference type="Pfam" id="PF10993">
    <property type="entry name" value="DUF2818"/>
    <property type="match status" value="1"/>
</dbReference>
<feature type="transmembrane region" description="Helical" evidence="1">
    <location>
        <begin position="69"/>
        <end position="92"/>
    </location>
</feature>
<evidence type="ECO:0000313" key="3">
    <source>
        <dbReference type="Proteomes" id="UP000310016"/>
    </source>
</evidence>
<dbReference type="PIRSF" id="PIRSF019883">
    <property type="entry name" value="UCP019883"/>
    <property type="match status" value="1"/>
</dbReference>
<dbReference type="AlphaFoldDB" id="A0A4U0Q3R1"/>
<sequence length="98" mass="11160">MAELYVLYGLAALAANLPFLSDRILFAIRPAGRKAFAWRAVEMLALYLLVGGLALVLEQRLSPIHAQKWPFYVTTLCLFIVAAFPGFVWRYFWRKPGL</sequence>
<dbReference type="Proteomes" id="UP000310016">
    <property type="component" value="Unassembled WGS sequence"/>
</dbReference>
<protein>
    <submittedName>
        <fullName evidence="2">DUF2818 family protein</fullName>
    </submittedName>
</protein>
<organism evidence="2 3">
    <name type="scientific">Chitiniphilus eburneus</name>
    <dbReference type="NCBI Taxonomy" id="2571148"/>
    <lineage>
        <taxon>Bacteria</taxon>
        <taxon>Pseudomonadati</taxon>
        <taxon>Pseudomonadota</taxon>
        <taxon>Betaproteobacteria</taxon>
        <taxon>Neisseriales</taxon>
        <taxon>Chitinibacteraceae</taxon>
        <taxon>Chitiniphilus</taxon>
    </lineage>
</organism>
<name>A0A4U0Q3R1_9NEIS</name>
<evidence type="ECO:0000256" key="1">
    <source>
        <dbReference type="SAM" id="Phobius"/>
    </source>
</evidence>
<dbReference type="OrthoDB" id="5785537at2"/>
<keyword evidence="1" id="KW-1133">Transmembrane helix</keyword>
<evidence type="ECO:0000313" key="2">
    <source>
        <dbReference type="EMBL" id="TJZ75629.1"/>
    </source>
</evidence>